<dbReference type="OrthoDB" id="6513042at2759"/>
<feature type="chain" id="PRO_5015662210" evidence="1">
    <location>
        <begin position="19"/>
        <end position="329"/>
    </location>
</feature>
<reference evidence="2 3" key="1">
    <citation type="journal article" date="2018" name="Mycol. Prog.">
        <title>Coniella lustricola, a new species from submerged detritus.</title>
        <authorList>
            <person name="Raudabaugh D.B."/>
            <person name="Iturriaga T."/>
            <person name="Carver A."/>
            <person name="Mondo S."/>
            <person name="Pangilinan J."/>
            <person name="Lipzen A."/>
            <person name="He G."/>
            <person name="Amirebrahimi M."/>
            <person name="Grigoriev I.V."/>
            <person name="Miller A.N."/>
        </authorList>
    </citation>
    <scope>NUCLEOTIDE SEQUENCE [LARGE SCALE GENOMIC DNA]</scope>
    <source>
        <strain evidence="2 3">B22-T-1</strain>
    </source>
</reference>
<name>A0A2T2ZSW3_9PEZI</name>
<accession>A0A2T2ZSW3</accession>
<proteinExistence type="predicted"/>
<organism evidence="2 3">
    <name type="scientific">Coniella lustricola</name>
    <dbReference type="NCBI Taxonomy" id="2025994"/>
    <lineage>
        <taxon>Eukaryota</taxon>
        <taxon>Fungi</taxon>
        <taxon>Dikarya</taxon>
        <taxon>Ascomycota</taxon>
        <taxon>Pezizomycotina</taxon>
        <taxon>Sordariomycetes</taxon>
        <taxon>Sordariomycetidae</taxon>
        <taxon>Diaporthales</taxon>
        <taxon>Schizoparmaceae</taxon>
        <taxon>Coniella</taxon>
    </lineage>
</organism>
<keyword evidence="1" id="KW-0732">Signal</keyword>
<evidence type="ECO:0000313" key="2">
    <source>
        <dbReference type="EMBL" id="PSR75449.1"/>
    </source>
</evidence>
<dbReference type="EMBL" id="KZ678765">
    <property type="protein sequence ID" value="PSR75449.1"/>
    <property type="molecule type" value="Genomic_DNA"/>
</dbReference>
<dbReference type="STRING" id="2025994.A0A2T2ZSW3"/>
<keyword evidence="3" id="KW-1185">Reference proteome</keyword>
<dbReference type="Proteomes" id="UP000241462">
    <property type="component" value="Unassembled WGS sequence"/>
</dbReference>
<protein>
    <submittedName>
        <fullName evidence="2">Uncharacterized protein</fullName>
    </submittedName>
</protein>
<feature type="signal peptide" evidence="1">
    <location>
        <begin position="1"/>
        <end position="18"/>
    </location>
</feature>
<dbReference type="AlphaFoldDB" id="A0A2T2ZSW3"/>
<dbReference type="InParanoid" id="A0A2T2ZSW3"/>
<sequence>MAWYAFIIFALCAVGVFGQVAETLPTFGDIVGVLGNMERTDQDFQDGLALDLFSPKNRTLTVAQNPAPLAGHFVTGSSGEAFVALMNYSYIIEMNETAEDLIAKIEIPYTLDMLQKAGVQEGNTYVGTLAADKMSWVVKENTRNVHRSEQNTRIIKMTSLDGEYMLLGRTSIDQSNIFVQYGQGATRTVNITAGGRQEAEFIDGLRFSMVAQTSLTMNVDLKNGISPADLMLGAQSLYTFAWIVNTSDANAVMQTALRVPVNGKMLDDLKPAGQPNAPQPKLTLARRPLNASSTTMFEAVDTVIQTDSHLVAENITQIDGQYIVLVERI</sequence>
<evidence type="ECO:0000256" key="1">
    <source>
        <dbReference type="SAM" id="SignalP"/>
    </source>
</evidence>
<evidence type="ECO:0000313" key="3">
    <source>
        <dbReference type="Proteomes" id="UP000241462"/>
    </source>
</evidence>
<gene>
    <name evidence="2" type="ORF">BD289DRAFT_191008</name>
</gene>